<organism evidence="1 2">
    <name type="scientific">Psychrobacillus psychrotolerans</name>
    <dbReference type="NCBI Taxonomy" id="126156"/>
    <lineage>
        <taxon>Bacteria</taxon>
        <taxon>Bacillati</taxon>
        <taxon>Bacillota</taxon>
        <taxon>Bacilli</taxon>
        <taxon>Bacillales</taxon>
        <taxon>Bacillaceae</taxon>
        <taxon>Psychrobacillus</taxon>
    </lineage>
</organism>
<keyword evidence="2" id="KW-1185">Reference proteome</keyword>
<name>A0A1I6A0C7_9BACI</name>
<proteinExistence type="predicted"/>
<dbReference type="EMBL" id="FOXU01000006">
    <property type="protein sequence ID" value="SFQ62122.1"/>
    <property type="molecule type" value="Genomic_DNA"/>
</dbReference>
<dbReference type="RefSeq" id="WP_175496294.1">
    <property type="nucleotide sequence ID" value="NZ_FOXU01000006.1"/>
</dbReference>
<evidence type="ECO:0000313" key="2">
    <source>
        <dbReference type="Proteomes" id="UP000198734"/>
    </source>
</evidence>
<sequence>MKCGAKCFIVEAEINGKMQTIPVTARTSIQARKTVSLEYGNELKIIAVKADTDSL</sequence>
<dbReference type="Proteomes" id="UP000198734">
    <property type="component" value="Unassembled WGS sequence"/>
</dbReference>
<evidence type="ECO:0000313" key="1">
    <source>
        <dbReference type="EMBL" id="SFQ62122.1"/>
    </source>
</evidence>
<dbReference type="AlphaFoldDB" id="A0A1I6A0C7"/>
<accession>A0A1I6A0C7</accession>
<protein>
    <submittedName>
        <fullName evidence="1">Uncharacterized protein</fullName>
    </submittedName>
</protein>
<reference evidence="2" key="1">
    <citation type="submission" date="2016-10" db="EMBL/GenBank/DDBJ databases">
        <authorList>
            <person name="Varghese N."/>
            <person name="Submissions S."/>
        </authorList>
    </citation>
    <scope>NUCLEOTIDE SEQUENCE [LARGE SCALE GENOMIC DNA]</scope>
    <source>
        <strain evidence="2">DSM 11706</strain>
    </source>
</reference>
<gene>
    <name evidence="1" type="ORF">SAMN05421670_3025</name>
</gene>